<name>A0A0M8NRF8_9EURO</name>
<accession>A0A0M8NRF8</accession>
<dbReference type="EMBL" id="LHQQ01000342">
    <property type="protein sequence ID" value="KOS37208.1"/>
    <property type="molecule type" value="Genomic_DNA"/>
</dbReference>
<feature type="region of interest" description="Disordered" evidence="3">
    <location>
        <begin position="696"/>
        <end position="722"/>
    </location>
</feature>
<dbReference type="InterPro" id="IPR036736">
    <property type="entry name" value="ACP-like_sf"/>
</dbReference>
<dbReference type="InterPro" id="IPR036291">
    <property type="entry name" value="NAD(P)-bd_dom_sf"/>
</dbReference>
<dbReference type="SUPFAM" id="SSF47336">
    <property type="entry name" value="ACP-like"/>
    <property type="match status" value="1"/>
</dbReference>
<dbReference type="Pfam" id="PF00550">
    <property type="entry name" value="PP-binding"/>
    <property type="match status" value="1"/>
</dbReference>
<dbReference type="AlphaFoldDB" id="A0A0M8NRF8"/>
<evidence type="ECO:0000259" key="4">
    <source>
        <dbReference type="PROSITE" id="PS50075"/>
    </source>
</evidence>
<dbReference type="InterPro" id="IPR013120">
    <property type="entry name" value="FAR_NAD-bd"/>
</dbReference>
<feature type="domain" description="Carrier" evidence="4">
    <location>
        <begin position="227"/>
        <end position="303"/>
    </location>
</feature>
<dbReference type="OrthoDB" id="416786at2759"/>
<dbReference type="GO" id="GO:0044550">
    <property type="term" value="P:secondary metabolite biosynthetic process"/>
    <property type="evidence" value="ECO:0007669"/>
    <property type="project" value="UniProtKB-ARBA"/>
</dbReference>
<dbReference type="PANTHER" id="PTHR44845">
    <property type="entry name" value="CARRIER DOMAIN-CONTAINING PROTEIN"/>
    <property type="match status" value="1"/>
</dbReference>
<dbReference type="InterPro" id="IPR045851">
    <property type="entry name" value="AMP-bd_C_sf"/>
</dbReference>
<dbReference type="SUPFAM" id="SSF56801">
    <property type="entry name" value="Acetyl-CoA synthetase-like"/>
    <property type="match status" value="1"/>
</dbReference>
<dbReference type="PROSITE" id="PS50075">
    <property type="entry name" value="CARRIER"/>
    <property type="match status" value="1"/>
</dbReference>
<sequence>MDYDRLVPIGAVGELLVEGPIVGSGYLNNPDKTAASFIPSPRWAKPSPGTTIQKRFYKTGDLVRYDEDGSLIFQGRQDTQVKIRGQRVEIAEIEYHLAQLFPLAAGSAVELLQLEGNKSQELVAFIFCGDDIWKRSKHKDQTSLFPLLGVLPTVEGVPGIKAQLGKTLPRYMIPTRYQLWASVPTSLSGKLNRKQLQAELRNPGERATAIELHEPTSGFHSIGPTNLIALRLNKKILSFVLGESGTSLIDRDFPLSMLSLDSIQLIILVAFIRNEFDVKVAVATLYDPRLTVTGLAAMISGCQQNRNGERAEVFLPVLDLSTEIQDIYHQFTWQSKSLRLRKRGFLTGATGLLGSQTLRQLLDDPSVDKVVVHVRASTTSEAVKRVVSTATLAQWWSPSYLDRIECIPGDLSAPRLGVQAEKWRMLCNIGIRPEEKLTAIGHNGAAVHWQAPYQSLKPINVGSTVDLLAALDQWDQPGSFTFISGGLQRSTSQNKRTFMEILQQSNGYSQTKFVAEELVTMFANRQSAHHVSIVRPGLIIGTEKEGIPNVDDFQWKLVQVCLRMGVYPMDEGHLWLPVAGVDEVATAILASTFELTPQNAINPSVVDVETGVTVSQFWELVQDTLGVTLESMKPEAWKQVAERFLDPDDSFRPLLAIVQESRQGFGAQKPDSAENLRPGVIRRNVQTLADIGFLSTTQSPQGLNPSGSTRAGNWAAFNRSRR</sequence>
<protein>
    <recommendedName>
        <fullName evidence="4">Carrier domain-containing protein</fullName>
    </recommendedName>
</protein>
<evidence type="ECO:0000256" key="2">
    <source>
        <dbReference type="ARBA" id="ARBA00022553"/>
    </source>
</evidence>
<feature type="compositionally biased region" description="Polar residues" evidence="3">
    <location>
        <begin position="696"/>
        <end position="711"/>
    </location>
</feature>
<dbReference type="PANTHER" id="PTHR44845:SF4">
    <property type="entry name" value="NONRIBOSOMAL PEPTIDE SYNTHASE INPA"/>
    <property type="match status" value="1"/>
</dbReference>
<evidence type="ECO:0000313" key="5">
    <source>
        <dbReference type="EMBL" id="KOS37208.1"/>
    </source>
</evidence>
<keyword evidence="2" id="KW-0597">Phosphoprotein</keyword>
<dbReference type="InterPro" id="IPR009081">
    <property type="entry name" value="PP-bd_ACP"/>
</dbReference>
<keyword evidence="6" id="KW-1185">Reference proteome</keyword>
<dbReference type="STRING" id="229535.A0A0M8NRF8"/>
<organism evidence="5 6">
    <name type="scientific">Penicillium nordicum</name>
    <dbReference type="NCBI Taxonomy" id="229535"/>
    <lineage>
        <taxon>Eukaryota</taxon>
        <taxon>Fungi</taxon>
        <taxon>Dikarya</taxon>
        <taxon>Ascomycota</taxon>
        <taxon>Pezizomycotina</taxon>
        <taxon>Eurotiomycetes</taxon>
        <taxon>Eurotiomycetidae</taxon>
        <taxon>Eurotiales</taxon>
        <taxon>Aspergillaceae</taxon>
        <taxon>Penicillium</taxon>
    </lineage>
</organism>
<comment type="caution">
    <text evidence="5">The sequence shown here is derived from an EMBL/GenBank/DDBJ whole genome shotgun (WGS) entry which is preliminary data.</text>
</comment>
<evidence type="ECO:0000256" key="1">
    <source>
        <dbReference type="ARBA" id="ARBA00022450"/>
    </source>
</evidence>
<dbReference type="SUPFAM" id="SSF51735">
    <property type="entry name" value="NAD(P)-binding Rossmann-fold domains"/>
    <property type="match status" value="1"/>
</dbReference>
<dbReference type="Gene3D" id="2.30.38.10">
    <property type="entry name" value="Luciferase, Domain 3"/>
    <property type="match status" value="1"/>
</dbReference>
<evidence type="ECO:0000256" key="3">
    <source>
        <dbReference type="SAM" id="MobiDB-lite"/>
    </source>
</evidence>
<dbReference type="Gene3D" id="3.40.50.720">
    <property type="entry name" value="NAD(P)-binding Rossmann-like Domain"/>
    <property type="match status" value="1"/>
</dbReference>
<reference evidence="5 6" key="1">
    <citation type="submission" date="2015-08" db="EMBL/GenBank/DDBJ databases">
        <title>Genome sequencing of Penicillium nordicum.</title>
        <authorList>
            <person name="Nguyen H.D."/>
            <person name="Seifert K.A."/>
        </authorList>
    </citation>
    <scope>NUCLEOTIDE SEQUENCE [LARGE SCALE GENOMIC DNA]</scope>
    <source>
        <strain evidence="5 6">DAOMC 185683</strain>
    </source>
</reference>
<keyword evidence="1" id="KW-0596">Phosphopantetheine</keyword>
<gene>
    <name evidence="5" type="ORF">ACN38_g12004</name>
</gene>
<proteinExistence type="predicted"/>
<dbReference type="Proteomes" id="UP000037696">
    <property type="component" value="Unassembled WGS sequence"/>
</dbReference>
<dbReference type="Pfam" id="PF07993">
    <property type="entry name" value="NAD_binding_4"/>
    <property type="match status" value="1"/>
</dbReference>
<dbReference type="Gene3D" id="3.30.300.30">
    <property type="match status" value="1"/>
</dbReference>
<evidence type="ECO:0000313" key="6">
    <source>
        <dbReference type="Proteomes" id="UP000037696"/>
    </source>
</evidence>